<proteinExistence type="predicted"/>
<name>A0A6C0BGF8_9ZZZZ</name>
<accession>A0A6C0BGF8</accession>
<evidence type="ECO:0000313" key="1">
    <source>
        <dbReference type="EMBL" id="QHS90649.1"/>
    </source>
</evidence>
<dbReference type="InterPro" id="IPR011004">
    <property type="entry name" value="Trimer_LpxA-like_sf"/>
</dbReference>
<reference evidence="1" key="1">
    <citation type="journal article" date="2020" name="Nature">
        <title>Giant virus diversity and host interactions through global metagenomics.</title>
        <authorList>
            <person name="Schulz F."/>
            <person name="Roux S."/>
            <person name="Paez-Espino D."/>
            <person name="Jungbluth S."/>
            <person name="Walsh D.A."/>
            <person name="Denef V.J."/>
            <person name="McMahon K.D."/>
            <person name="Konstantinidis K.T."/>
            <person name="Eloe-Fadrosh E.A."/>
            <person name="Kyrpides N.C."/>
            <person name="Woyke T."/>
        </authorList>
    </citation>
    <scope>NUCLEOTIDE SEQUENCE</scope>
    <source>
        <strain evidence="1">GVMAG-M-3300010354-11</strain>
    </source>
</reference>
<protein>
    <submittedName>
        <fullName evidence="1">Uncharacterized protein</fullName>
    </submittedName>
</protein>
<dbReference type="SUPFAM" id="SSF51161">
    <property type="entry name" value="Trimeric LpxA-like enzymes"/>
    <property type="match status" value="1"/>
</dbReference>
<organism evidence="1">
    <name type="scientific">viral metagenome</name>
    <dbReference type="NCBI Taxonomy" id="1070528"/>
    <lineage>
        <taxon>unclassified sequences</taxon>
        <taxon>metagenomes</taxon>
        <taxon>organismal metagenomes</taxon>
    </lineage>
</organism>
<dbReference type="EMBL" id="MN739142">
    <property type="protein sequence ID" value="QHS90649.1"/>
    <property type="molecule type" value="Genomic_DNA"/>
</dbReference>
<dbReference type="AlphaFoldDB" id="A0A6C0BGF8"/>
<sequence length="511" mass="56111">MANTYIAVANTIGDTFSNAFENDLLFFASEPSRILFGTQSNTEAKILINSNSVSIDESIIFHKYATFNNNIFLNSNATFCNTLVSLCNIDLRGNTSISSNLLVKGPATFSNDVVVTGKFTTEQGLTIDGDVRIIGGATYCNGDVFLLNDNVSSSNQVLYILSDNGLPQLCINQRSNITNTPFIIYQDKRADAHIYNTNDIVIQSQSNIFLNISSNINLTLSSNNLIAVNGPLYLQSNMFAYGKSTFSNHALIYGNTHLSNSLYVDGDATFYRNVSFSNISTIGVSTFSNNVISLCNIGIKTHDPSESLHVIGKLFVTQQILTSNNVPGYSFVGDSNTGIFNPEDHNIGFAVNGIEALRIKENTNIGIGTSNPLSKLDVYNGDILSRNVIKLTKYSSNSSITIKVNWETATLNNHTIFIKTSQELEEGQSYGIKYQKHTLHLDNLSNITQQIAIAHGNSDTYTKLFVNTLGNTSNSVDLQSFINTQNSSNIMHIFQVDVLLYPNDIGRVWLS</sequence>